<dbReference type="AlphaFoldDB" id="X1IJC4"/>
<dbReference type="EMBL" id="BARU01018540">
    <property type="protein sequence ID" value="GAH57663.1"/>
    <property type="molecule type" value="Genomic_DNA"/>
</dbReference>
<reference evidence="1" key="1">
    <citation type="journal article" date="2014" name="Front. Microbiol.">
        <title>High frequency of phylogenetically diverse reductive dehalogenase-homologous genes in deep subseafloor sedimentary metagenomes.</title>
        <authorList>
            <person name="Kawai M."/>
            <person name="Futagami T."/>
            <person name="Toyoda A."/>
            <person name="Takaki Y."/>
            <person name="Nishi S."/>
            <person name="Hori S."/>
            <person name="Arai W."/>
            <person name="Tsubouchi T."/>
            <person name="Morono Y."/>
            <person name="Uchiyama I."/>
            <person name="Ito T."/>
            <person name="Fujiyama A."/>
            <person name="Inagaki F."/>
            <person name="Takami H."/>
        </authorList>
    </citation>
    <scope>NUCLEOTIDE SEQUENCE</scope>
    <source>
        <strain evidence="1">Expedition CK06-06</strain>
    </source>
</reference>
<proteinExistence type="predicted"/>
<sequence>MKIRRNGNRGLGPFTIEARKGILNMLLKAQGKTIWDLISDEEIQYIQAQWLLDSQ</sequence>
<evidence type="ECO:0000313" key="1">
    <source>
        <dbReference type="EMBL" id="GAH57663.1"/>
    </source>
</evidence>
<comment type="caution">
    <text evidence="1">The sequence shown here is derived from an EMBL/GenBank/DDBJ whole genome shotgun (WGS) entry which is preliminary data.</text>
</comment>
<accession>X1IJC4</accession>
<name>X1IJC4_9ZZZZ</name>
<gene>
    <name evidence="1" type="ORF">S03H2_30632</name>
</gene>
<protein>
    <submittedName>
        <fullName evidence="1">Uncharacterized protein</fullName>
    </submittedName>
</protein>
<organism evidence="1">
    <name type="scientific">marine sediment metagenome</name>
    <dbReference type="NCBI Taxonomy" id="412755"/>
    <lineage>
        <taxon>unclassified sequences</taxon>
        <taxon>metagenomes</taxon>
        <taxon>ecological metagenomes</taxon>
    </lineage>
</organism>